<comment type="caution">
    <text evidence="9">The sequence shown here is derived from an EMBL/GenBank/DDBJ whole genome shotgun (WGS) entry which is preliminary data.</text>
</comment>
<evidence type="ECO:0000259" key="8">
    <source>
        <dbReference type="PROSITE" id="PS50126"/>
    </source>
</evidence>
<dbReference type="PROSITE" id="PS50126">
    <property type="entry name" value="S1"/>
    <property type="match status" value="1"/>
</dbReference>
<keyword evidence="3" id="KW-0963">Cytoplasm</keyword>
<accession>A0A350HAR2</accession>
<dbReference type="SMART" id="SM00316">
    <property type="entry name" value="S1"/>
    <property type="match status" value="1"/>
</dbReference>
<evidence type="ECO:0000256" key="1">
    <source>
        <dbReference type="ARBA" id="ARBA00001849"/>
    </source>
</evidence>
<dbReference type="InterPro" id="IPR003029">
    <property type="entry name" value="S1_domain"/>
</dbReference>
<feature type="non-terminal residue" evidence="9">
    <location>
        <position position="1"/>
    </location>
</feature>
<dbReference type="NCBIfam" id="TIGR00358">
    <property type="entry name" value="3_prime_RNase"/>
    <property type="match status" value="1"/>
</dbReference>
<evidence type="ECO:0000256" key="3">
    <source>
        <dbReference type="ARBA" id="ARBA00022490"/>
    </source>
</evidence>
<evidence type="ECO:0000256" key="7">
    <source>
        <dbReference type="ARBA" id="ARBA00022884"/>
    </source>
</evidence>
<dbReference type="Pfam" id="PF00773">
    <property type="entry name" value="RNB"/>
    <property type="match status" value="1"/>
</dbReference>
<sequence length="451" mass="52813">RKDLRDEFIFTIDPVDAKDFDDAVSIEKRDGNYLIGVHIADVSHFVRENSELDREAYKRGTSVYLIDKTVPMLPERLSNEICSLKENEDRFTFTCEFTLYKDGQTGDYAIFPSVIRSKKRFTYEEAEEIIDRDVKNEMKDRLMMMVDAADRMQKNSIEKSRIDFDIPEVEIMLSETKEPILIREKKRLRTHKLIEHFMVAANSIVSEHLFKKTRKTLYRSHPQPDPEKLDTLRMALKSYGYRLKDSSPRSIQNLIEKTEKTDNGFIIREMVLRSMMKAKYSTSNEGHYGLGLEYYTHFTSPIRRYPDLIVHRQLKGVLTGIHYNYDSLDLIAKHSTEREWAADKAERDSLDIAKMYYISSHPQKDYEGVISSVTHFGLFIQLKDLFIEGLVKYRDMDDDFYRVTEDEVSIVGAHTKNVISMGDRVLVKVVNIDADKKMLDLKIISFIKKYH</sequence>
<dbReference type="GO" id="GO:0005829">
    <property type="term" value="C:cytosol"/>
    <property type="evidence" value="ECO:0007669"/>
    <property type="project" value="TreeGrafter"/>
</dbReference>
<dbReference type="SUPFAM" id="SSF50249">
    <property type="entry name" value="Nucleic acid-binding proteins"/>
    <property type="match status" value="2"/>
</dbReference>
<reference evidence="9 10" key="1">
    <citation type="journal article" date="2018" name="Nat. Biotechnol.">
        <title>A standardized bacterial taxonomy based on genome phylogeny substantially revises the tree of life.</title>
        <authorList>
            <person name="Parks D.H."/>
            <person name="Chuvochina M."/>
            <person name="Waite D.W."/>
            <person name="Rinke C."/>
            <person name="Skarshewski A."/>
            <person name="Chaumeil P.A."/>
            <person name="Hugenholtz P."/>
        </authorList>
    </citation>
    <scope>NUCLEOTIDE SEQUENCE [LARGE SCALE GENOMIC DNA]</scope>
    <source>
        <strain evidence="9">UBA9956</strain>
    </source>
</reference>
<dbReference type="GO" id="GO:0003723">
    <property type="term" value="F:RNA binding"/>
    <property type="evidence" value="ECO:0007669"/>
    <property type="project" value="UniProtKB-KW"/>
</dbReference>
<dbReference type="InterPro" id="IPR004476">
    <property type="entry name" value="RNase_II/RNase_R"/>
</dbReference>
<dbReference type="CDD" id="cd04471">
    <property type="entry name" value="S1_RNase_R"/>
    <property type="match status" value="1"/>
</dbReference>
<dbReference type="InterPro" id="IPR001900">
    <property type="entry name" value="RNase_II/R"/>
</dbReference>
<dbReference type="InterPro" id="IPR050180">
    <property type="entry name" value="RNR_Ribonuclease"/>
</dbReference>
<dbReference type="InterPro" id="IPR022966">
    <property type="entry name" value="RNase_II/R_CS"/>
</dbReference>
<dbReference type="GO" id="GO:0006402">
    <property type="term" value="P:mRNA catabolic process"/>
    <property type="evidence" value="ECO:0007669"/>
    <property type="project" value="TreeGrafter"/>
</dbReference>
<proteinExistence type="predicted"/>
<evidence type="ECO:0000256" key="6">
    <source>
        <dbReference type="ARBA" id="ARBA00022839"/>
    </source>
</evidence>
<dbReference type="Proteomes" id="UP000264062">
    <property type="component" value="Unassembled WGS sequence"/>
</dbReference>
<gene>
    <name evidence="9" type="ORF">DCW38_05545</name>
</gene>
<dbReference type="GO" id="GO:0008859">
    <property type="term" value="F:exoribonuclease II activity"/>
    <property type="evidence" value="ECO:0007669"/>
    <property type="project" value="UniProtKB-EC"/>
</dbReference>
<dbReference type="SMART" id="SM00955">
    <property type="entry name" value="RNB"/>
    <property type="match status" value="1"/>
</dbReference>
<dbReference type="PANTHER" id="PTHR23355:SF9">
    <property type="entry name" value="DIS3-LIKE EXONUCLEASE 2"/>
    <property type="match status" value="1"/>
</dbReference>
<evidence type="ECO:0000256" key="2">
    <source>
        <dbReference type="ARBA" id="ARBA00012163"/>
    </source>
</evidence>
<dbReference type="AlphaFoldDB" id="A0A350HAR2"/>
<dbReference type="PROSITE" id="PS01175">
    <property type="entry name" value="RIBONUCLEASE_II"/>
    <property type="match status" value="1"/>
</dbReference>
<comment type="catalytic activity">
    <reaction evidence="1">
        <text>Exonucleolytic cleavage in the 3'- to 5'-direction to yield nucleoside 5'-phosphates.</text>
        <dbReference type="EC" id="3.1.13.1"/>
    </reaction>
</comment>
<dbReference type="InterPro" id="IPR012340">
    <property type="entry name" value="NA-bd_OB-fold"/>
</dbReference>
<keyword evidence="5" id="KW-0378">Hydrolase</keyword>
<keyword evidence="4" id="KW-0540">Nuclease</keyword>
<evidence type="ECO:0000313" key="9">
    <source>
        <dbReference type="EMBL" id="HAV92628.1"/>
    </source>
</evidence>
<evidence type="ECO:0000313" key="10">
    <source>
        <dbReference type="Proteomes" id="UP000264062"/>
    </source>
</evidence>
<dbReference type="Pfam" id="PF00575">
    <property type="entry name" value="S1"/>
    <property type="match status" value="1"/>
</dbReference>
<dbReference type="Gene3D" id="2.40.50.140">
    <property type="entry name" value="Nucleic acid-binding proteins"/>
    <property type="match status" value="1"/>
</dbReference>
<dbReference type="EMBL" id="DMZY01000166">
    <property type="protein sequence ID" value="HAV92628.1"/>
    <property type="molecule type" value="Genomic_DNA"/>
</dbReference>
<organism evidence="9 10">
    <name type="scientific">candidate division WOR-3 bacterium</name>
    <dbReference type="NCBI Taxonomy" id="2052148"/>
    <lineage>
        <taxon>Bacteria</taxon>
        <taxon>Bacteria division WOR-3</taxon>
    </lineage>
</organism>
<evidence type="ECO:0000256" key="5">
    <source>
        <dbReference type="ARBA" id="ARBA00022801"/>
    </source>
</evidence>
<protein>
    <recommendedName>
        <fullName evidence="2">exoribonuclease II</fullName>
        <ecNumber evidence="2">3.1.13.1</ecNumber>
    </recommendedName>
</protein>
<dbReference type="PANTHER" id="PTHR23355">
    <property type="entry name" value="RIBONUCLEASE"/>
    <property type="match status" value="1"/>
</dbReference>
<keyword evidence="6" id="KW-0269">Exonuclease</keyword>
<name>A0A350HAR2_UNCW3</name>
<dbReference type="EC" id="3.1.13.1" evidence="2"/>
<evidence type="ECO:0000256" key="4">
    <source>
        <dbReference type="ARBA" id="ARBA00022722"/>
    </source>
</evidence>
<feature type="domain" description="S1 motif" evidence="8">
    <location>
        <begin position="363"/>
        <end position="444"/>
    </location>
</feature>
<keyword evidence="7" id="KW-0694">RNA-binding</keyword>